<accession>A0AAN6GIN7</accession>
<comment type="caution">
    <text evidence="4">The sequence shown here is derived from an EMBL/GenBank/DDBJ whole genome shotgun (WGS) entry which is preliminary data.</text>
</comment>
<sequence>MSGVKKFFDAIGQLAFWLSFFAWYRVFGKNKQLPPTPPLPAPLPEDAPLTHEQKPFRYQNPPGNPNALVRRLWGAELFFWVFSKWTDGAFDIIGTWNFSAPEVDLRKYARAAWIRCRFQNPQMAVKVVKGALPDYPAHLPYWSYHIPQSFAEVEAWADATFHFIEQEDGKDDDQVAEEWRLRLQQEKIDDEHLFRCYIYIGKESNRFLIHFSHACGDGASAFINGSQFYSALNDSLDIDLNEQVRNLPWGKEVADLPPSLPDAMGLGPTVNDQDVMVELLKPLLEGHLPSLTLVPQRKERQGPIGVCRVMRVTLDPAEVKQLGAVMKSVGCSLSHAFDAARHTAIYYMRAKDAEERGLKYKETHLVNFLAPIECRRFFQGRHRGKPYVTMANVCFNTEVPLAGLGRKEGQSDADWRHDVFETCLKTLVPQFAAVQDEWRLVTALAGGVSLFGVEKPLDVSAALTAEPGDSYTSIGRIESLIKLEYKTRSGQRSVRVNDFGFSPRQTNPSMCLHSWSMRGNAVFSANYNDCYDEEYTRLFLDTILSVLREAARRGAAAGAAAQAAKKQRSPGAAPAARL</sequence>
<organism evidence="4 5">
    <name type="scientific">Tilletia horrida</name>
    <dbReference type="NCBI Taxonomy" id="155126"/>
    <lineage>
        <taxon>Eukaryota</taxon>
        <taxon>Fungi</taxon>
        <taxon>Dikarya</taxon>
        <taxon>Basidiomycota</taxon>
        <taxon>Ustilaginomycotina</taxon>
        <taxon>Exobasidiomycetes</taxon>
        <taxon>Tilletiales</taxon>
        <taxon>Tilletiaceae</taxon>
        <taxon>Tilletia</taxon>
    </lineage>
</organism>
<comment type="similarity">
    <text evidence="1">Belongs to the trichothecene O-acetyltransferase family.</text>
</comment>
<evidence type="ECO:0000313" key="5">
    <source>
        <dbReference type="Proteomes" id="UP001176517"/>
    </source>
</evidence>
<dbReference type="GO" id="GO:0016407">
    <property type="term" value="F:acetyltransferase activity"/>
    <property type="evidence" value="ECO:0007669"/>
    <property type="project" value="InterPro"/>
</dbReference>
<evidence type="ECO:0000313" key="4">
    <source>
        <dbReference type="EMBL" id="KAK0543109.1"/>
    </source>
</evidence>
<dbReference type="PANTHER" id="PTHR42034">
    <property type="entry name" value="CHROMOSOME 7, WHOLE GENOME SHOTGUN SEQUENCE-RELATED"/>
    <property type="match status" value="1"/>
</dbReference>
<protein>
    <submittedName>
        <fullName evidence="4">Uncharacterized protein</fullName>
    </submittedName>
</protein>
<name>A0AAN6GIN7_9BASI</name>
<dbReference type="Gene3D" id="3.30.559.30">
    <property type="entry name" value="Nonribosomal peptide synthetase, condensation domain"/>
    <property type="match status" value="1"/>
</dbReference>
<dbReference type="AlphaFoldDB" id="A0AAN6GIN7"/>
<dbReference type="InterPro" id="IPR023213">
    <property type="entry name" value="CAT-like_dom_sf"/>
</dbReference>
<dbReference type="PANTHER" id="PTHR42034:SF1">
    <property type="entry name" value="CONDENSATION DOMAIN-CONTAINING PROTEIN"/>
    <property type="match status" value="1"/>
</dbReference>
<dbReference type="InterPro" id="IPR009992">
    <property type="entry name" value="Tri3/Sat12/Sat16/Mac1"/>
</dbReference>
<gene>
    <name evidence="4" type="ORF">OC846_006530</name>
</gene>
<feature type="region of interest" description="Disordered" evidence="3">
    <location>
        <begin position="558"/>
        <end position="578"/>
    </location>
</feature>
<evidence type="ECO:0000256" key="3">
    <source>
        <dbReference type="SAM" id="MobiDB-lite"/>
    </source>
</evidence>
<evidence type="ECO:0000256" key="2">
    <source>
        <dbReference type="ARBA" id="ARBA00022679"/>
    </source>
</evidence>
<keyword evidence="2" id="KW-0808">Transferase</keyword>
<dbReference type="Pfam" id="PF07428">
    <property type="entry name" value="Tri3"/>
    <property type="match status" value="1"/>
</dbReference>
<proteinExistence type="inferred from homology"/>
<dbReference type="Gene3D" id="3.30.559.10">
    <property type="entry name" value="Chloramphenicol acetyltransferase-like domain"/>
    <property type="match status" value="1"/>
</dbReference>
<reference evidence="4" key="1">
    <citation type="journal article" date="2023" name="PhytoFront">
        <title>Draft Genome Resources of Seven Strains of Tilletia horrida, Causal Agent of Kernel Smut of Rice.</title>
        <authorList>
            <person name="Khanal S."/>
            <person name="Antony Babu S."/>
            <person name="Zhou X.G."/>
        </authorList>
    </citation>
    <scope>NUCLEOTIDE SEQUENCE</scope>
    <source>
        <strain evidence="4">TX6</strain>
    </source>
</reference>
<dbReference type="Proteomes" id="UP001176517">
    <property type="component" value="Unassembled WGS sequence"/>
</dbReference>
<keyword evidence="5" id="KW-1185">Reference proteome</keyword>
<evidence type="ECO:0000256" key="1">
    <source>
        <dbReference type="ARBA" id="ARBA00006439"/>
    </source>
</evidence>
<dbReference type="GO" id="GO:0043386">
    <property type="term" value="P:mycotoxin biosynthetic process"/>
    <property type="evidence" value="ECO:0007669"/>
    <property type="project" value="InterPro"/>
</dbReference>
<dbReference type="EMBL" id="JAPDMZ010000401">
    <property type="protein sequence ID" value="KAK0543109.1"/>
    <property type="molecule type" value="Genomic_DNA"/>
</dbReference>